<gene>
    <name evidence="2" type="ORF">B0H17DRAFT_1219542</name>
</gene>
<protein>
    <submittedName>
        <fullName evidence="2">Uncharacterized protein</fullName>
    </submittedName>
</protein>
<organism evidence="2 3">
    <name type="scientific">Mycena rosella</name>
    <name type="common">Pink bonnet</name>
    <name type="synonym">Agaricus rosellus</name>
    <dbReference type="NCBI Taxonomy" id="1033263"/>
    <lineage>
        <taxon>Eukaryota</taxon>
        <taxon>Fungi</taxon>
        <taxon>Dikarya</taxon>
        <taxon>Basidiomycota</taxon>
        <taxon>Agaricomycotina</taxon>
        <taxon>Agaricomycetes</taxon>
        <taxon>Agaricomycetidae</taxon>
        <taxon>Agaricales</taxon>
        <taxon>Marasmiineae</taxon>
        <taxon>Mycenaceae</taxon>
        <taxon>Mycena</taxon>
    </lineage>
</organism>
<evidence type="ECO:0000256" key="1">
    <source>
        <dbReference type="SAM" id="MobiDB-lite"/>
    </source>
</evidence>
<feature type="region of interest" description="Disordered" evidence="1">
    <location>
        <begin position="46"/>
        <end position="66"/>
    </location>
</feature>
<comment type="caution">
    <text evidence="2">The sequence shown here is derived from an EMBL/GenBank/DDBJ whole genome shotgun (WGS) entry which is preliminary data.</text>
</comment>
<evidence type="ECO:0000313" key="2">
    <source>
        <dbReference type="EMBL" id="KAJ7620782.1"/>
    </source>
</evidence>
<proteinExistence type="predicted"/>
<feature type="region of interest" description="Disordered" evidence="1">
    <location>
        <begin position="1"/>
        <end position="30"/>
    </location>
</feature>
<dbReference type="EMBL" id="JARKIE010000695">
    <property type="protein sequence ID" value="KAJ7620782.1"/>
    <property type="molecule type" value="Genomic_DNA"/>
</dbReference>
<dbReference type="AlphaFoldDB" id="A0AAD7FF92"/>
<reference evidence="2" key="1">
    <citation type="submission" date="2023-03" db="EMBL/GenBank/DDBJ databases">
        <title>Massive genome expansion in bonnet fungi (Mycena s.s.) driven by repeated elements and novel gene families across ecological guilds.</title>
        <authorList>
            <consortium name="Lawrence Berkeley National Laboratory"/>
            <person name="Harder C.B."/>
            <person name="Miyauchi S."/>
            <person name="Viragh M."/>
            <person name="Kuo A."/>
            <person name="Thoen E."/>
            <person name="Andreopoulos B."/>
            <person name="Lu D."/>
            <person name="Skrede I."/>
            <person name="Drula E."/>
            <person name="Henrissat B."/>
            <person name="Morin E."/>
            <person name="Kohler A."/>
            <person name="Barry K."/>
            <person name="LaButti K."/>
            <person name="Morin E."/>
            <person name="Salamov A."/>
            <person name="Lipzen A."/>
            <person name="Mereny Z."/>
            <person name="Hegedus B."/>
            <person name="Baldrian P."/>
            <person name="Stursova M."/>
            <person name="Weitz H."/>
            <person name="Taylor A."/>
            <person name="Grigoriev I.V."/>
            <person name="Nagy L.G."/>
            <person name="Martin F."/>
            <person name="Kauserud H."/>
        </authorList>
    </citation>
    <scope>NUCLEOTIDE SEQUENCE</scope>
    <source>
        <strain evidence="2">CBHHK067</strain>
    </source>
</reference>
<evidence type="ECO:0000313" key="3">
    <source>
        <dbReference type="Proteomes" id="UP001221757"/>
    </source>
</evidence>
<dbReference type="Proteomes" id="UP001221757">
    <property type="component" value="Unassembled WGS sequence"/>
</dbReference>
<sequence>MPVPSDVIEVPDTDNEGDAHPLPPSSFDDELLAPGDPKLFSLGTTPLFLGESSDEPSPREKGAQKMSGALVVRKKSAVSVKAPRNPRKMVRFYDVCSWRRTTRKEYDPLACEWLPVAPYVHAEDMYLVYLKRKGGLCYSMAEIERVVAALQMAEHTHLLDLGIKLYKLIEHAHLPPWADTSMKTGKGLADTWVRMLEQVHRRRARDRGGILECEHTV</sequence>
<keyword evidence="3" id="KW-1185">Reference proteome</keyword>
<accession>A0AAD7FF92</accession>
<name>A0AAD7FF92_MYCRO</name>